<keyword evidence="2" id="KW-1185">Reference proteome</keyword>
<dbReference type="Pfam" id="PF11964">
    <property type="entry name" value="SpoIIAA-like"/>
    <property type="match status" value="1"/>
</dbReference>
<dbReference type="InterPro" id="IPR038396">
    <property type="entry name" value="SpoIIAA-like_sf"/>
</dbReference>
<comment type="caution">
    <text evidence="1">The sequence shown here is derived from an EMBL/GenBank/DDBJ whole genome shotgun (WGS) entry which is preliminary data.</text>
</comment>
<evidence type="ECO:0000313" key="1">
    <source>
        <dbReference type="EMBL" id="MCX2839551.1"/>
    </source>
</evidence>
<evidence type="ECO:0000313" key="2">
    <source>
        <dbReference type="Proteomes" id="UP001148482"/>
    </source>
</evidence>
<dbReference type="InterPro" id="IPR021866">
    <property type="entry name" value="SpoIIAA-like"/>
</dbReference>
<dbReference type="SUPFAM" id="SSF52091">
    <property type="entry name" value="SpoIIaa-like"/>
    <property type="match status" value="1"/>
</dbReference>
<dbReference type="RefSeq" id="WP_266070920.1">
    <property type="nucleotide sequence ID" value="NZ_JAPJDA010000030.1"/>
</dbReference>
<protein>
    <submittedName>
        <fullName evidence="1">STAS/SEC14 domain-containing protein</fullName>
    </submittedName>
</protein>
<reference evidence="1" key="1">
    <citation type="submission" date="2022-11" db="EMBL/GenBank/DDBJ databases">
        <title>Salinimicrobium profundisediminis sp. nov., isolated from deep-sea sediment of the Mariana Trench.</title>
        <authorList>
            <person name="Fu H."/>
        </authorList>
    </citation>
    <scope>NUCLEOTIDE SEQUENCE</scope>
    <source>
        <strain evidence="1">MT39</strain>
    </source>
</reference>
<organism evidence="1 2">
    <name type="scientific">Salinimicrobium profundisediminis</name>
    <dbReference type="NCBI Taxonomy" id="2994553"/>
    <lineage>
        <taxon>Bacteria</taxon>
        <taxon>Pseudomonadati</taxon>
        <taxon>Bacteroidota</taxon>
        <taxon>Flavobacteriia</taxon>
        <taxon>Flavobacteriales</taxon>
        <taxon>Flavobacteriaceae</taxon>
        <taxon>Salinimicrobium</taxon>
    </lineage>
</organism>
<name>A0A9X3CYY8_9FLAO</name>
<accession>A0A9X3CYY8</accession>
<dbReference type="EMBL" id="JAPJDA010000030">
    <property type="protein sequence ID" value="MCX2839551.1"/>
    <property type="molecule type" value="Genomic_DNA"/>
</dbReference>
<gene>
    <name evidence="1" type="ORF">OQ279_15495</name>
</gene>
<dbReference type="InterPro" id="IPR036513">
    <property type="entry name" value="STAS_dom_sf"/>
</dbReference>
<dbReference type="Proteomes" id="UP001148482">
    <property type="component" value="Unassembled WGS sequence"/>
</dbReference>
<proteinExistence type="predicted"/>
<sequence length="119" mass="14432">MISIQVEHNVIYTVAEEKLTNEDYDRLIPLLQEKVRSFGTIRWYFEMKEFEGWNLSAMWRDIKFDFKNNENLERIAMVGNKEWEKELTQLMKPFTGATIKYFDLTEKDEAKNWIKKIEI</sequence>
<dbReference type="Gene3D" id="3.40.50.10600">
    <property type="entry name" value="SpoIIaa-like domains"/>
    <property type="match status" value="1"/>
</dbReference>
<dbReference type="AlphaFoldDB" id="A0A9X3CYY8"/>